<dbReference type="PANTHER" id="PTHR35014:SF1">
    <property type="entry name" value="INFECTION RESPONSE PROTEIN"/>
    <property type="match status" value="1"/>
</dbReference>
<keyword evidence="1" id="KW-0732">Signal</keyword>
<organism evidence="2 3">
    <name type="scientific">Pristionchus entomophagus</name>
    <dbReference type="NCBI Taxonomy" id="358040"/>
    <lineage>
        <taxon>Eukaryota</taxon>
        <taxon>Metazoa</taxon>
        <taxon>Ecdysozoa</taxon>
        <taxon>Nematoda</taxon>
        <taxon>Chromadorea</taxon>
        <taxon>Rhabditida</taxon>
        <taxon>Rhabditina</taxon>
        <taxon>Diplogasteromorpha</taxon>
        <taxon>Diplogasteroidea</taxon>
        <taxon>Neodiplogasteridae</taxon>
        <taxon>Pristionchus</taxon>
    </lineage>
</organism>
<dbReference type="Proteomes" id="UP001432027">
    <property type="component" value="Unassembled WGS sequence"/>
</dbReference>
<reference evidence="2" key="1">
    <citation type="submission" date="2023-10" db="EMBL/GenBank/DDBJ databases">
        <title>Genome assembly of Pristionchus species.</title>
        <authorList>
            <person name="Yoshida K."/>
            <person name="Sommer R.J."/>
        </authorList>
    </citation>
    <scope>NUCLEOTIDE SEQUENCE</scope>
    <source>
        <strain evidence="2">RS0144</strain>
    </source>
</reference>
<gene>
    <name evidence="2" type="ORF">PENTCL1PPCAC_14342</name>
</gene>
<dbReference type="AlphaFoldDB" id="A0AAV5TB60"/>
<sequence>MARITLLVALCLLGVASASFSLKPRHLLPKSLQVKPDYPGTCSANEQSKTKSCLDSYFATYGFDTSKGLPEFVDYMEKTGSVVKQYGVMGYDVYCDFERTLEACLGGLMTSPCMNPDGFVKMYGIDIVVAIDYATTYPVEAYTCQNIDLSKKYFSCMGDISKDNFQVRIMNKL</sequence>
<feature type="chain" id="PRO_5043517890" evidence="1">
    <location>
        <begin position="19"/>
        <end position="173"/>
    </location>
</feature>
<evidence type="ECO:0000313" key="2">
    <source>
        <dbReference type="EMBL" id="GMS92167.1"/>
    </source>
</evidence>
<evidence type="ECO:0000256" key="1">
    <source>
        <dbReference type="SAM" id="SignalP"/>
    </source>
</evidence>
<dbReference type="EMBL" id="BTSX01000004">
    <property type="protein sequence ID" value="GMS92167.1"/>
    <property type="molecule type" value="Genomic_DNA"/>
</dbReference>
<feature type="signal peptide" evidence="1">
    <location>
        <begin position="1"/>
        <end position="18"/>
    </location>
</feature>
<protein>
    <submittedName>
        <fullName evidence="2">Uncharacterized protein</fullName>
    </submittedName>
</protein>
<evidence type="ECO:0000313" key="3">
    <source>
        <dbReference type="Proteomes" id="UP001432027"/>
    </source>
</evidence>
<dbReference type="PANTHER" id="PTHR35014">
    <property type="entry name" value="INFECTION RESPONSE PROTEIN-RELATED"/>
    <property type="match status" value="1"/>
</dbReference>
<comment type="caution">
    <text evidence="2">The sequence shown here is derived from an EMBL/GenBank/DDBJ whole genome shotgun (WGS) entry which is preliminary data.</text>
</comment>
<accession>A0AAV5TB60</accession>
<proteinExistence type="predicted"/>
<keyword evidence="3" id="KW-1185">Reference proteome</keyword>
<name>A0AAV5TB60_9BILA</name>